<dbReference type="SUPFAM" id="SSF52540">
    <property type="entry name" value="P-loop containing nucleoside triphosphate hydrolases"/>
    <property type="match status" value="1"/>
</dbReference>
<gene>
    <name evidence="1" type="ORF">GCM10008908_36930</name>
</gene>
<evidence type="ECO:0008006" key="3">
    <source>
        <dbReference type="Google" id="ProtNLM"/>
    </source>
</evidence>
<proteinExistence type="predicted"/>
<name>A0ABN1KYE2_CLOSU</name>
<keyword evidence="2" id="KW-1185">Reference proteome</keyword>
<dbReference type="RefSeq" id="WP_343828015.1">
    <property type="nucleotide sequence ID" value="NZ_BAAACI010000011.1"/>
</dbReference>
<reference evidence="1 2" key="1">
    <citation type="journal article" date="2019" name="Int. J. Syst. Evol. Microbiol.">
        <title>The Global Catalogue of Microorganisms (GCM) 10K type strain sequencing project: providing services to taxonomists for standard genome sequencing and annotation.</title>
        <authorList>
            <consortium name="The Broad Institute Genomics Platform"/>
            <consortium name="The Broad Institute Genome Sequencing Center for Infectious Disease"/>
            <person name="Wu L."/>
            <person name="Ma J."/>
        </authorList>
    </citation>
    <scope>NUCLEOTIDE SEQUENCE [LARGE SCALE GENOMIC DNA]</scope>
    <source>
        <strain evidence="1 2">JCM 1417</strain>
    </source>
</reference>
<comment type="caution">
    <text evidence="1">The sequence shown here is derived from an EMBL/GenBank/DDBJ whole genome shotgun (WGS) entry which is preliminary data.</text>
</comment>
<dbReference type="Gene3D" id="3.40.50.300">
    <property type="entry name" value="P-loop containing nucleotide triphosphate hydrolases"/>
    <property type="match status" value="1"/>
</dbReference>
<evidence type="ECO:0000313" key="2">
    <source>
        <dbReference type="Proteomes" id="UP001501047"/>
    </source>
</evidence>
<accession>A0ABN1KYE2</accession>
<protein>
    <recommendedName>
        <fullName evidence="3">(d)CMP kinase</fullName>
    </recommendedName>
</protein>
<evidence type="ECO:0000313" key="1">
    <source>
        <dbReference type="EMBL" id="GAA0779036.1"/>
    </source>
</evidence>
<dbReference type="EMBL" id="BAAACI010000011">
    <property type="protein sequence ID" value="GAA0779036.1"/>
    <property type="molecule type" value="Genomic_DNA"/>
</dbReference>
<dbReference type="InterPro" id="IPR027417">
    <property type="entry name" value="P-loop_NTPase"/>
</dbReference>
<organism evidence="1 2">
    <name type="scientific">Clostridium subterminale</name>
    <dbReference type="NCBI Taxonomy" id="1550"/>
    <lineage>
        <taxon>Bacteria</taxon>
        <taxon>Bacillati</taxon>
        <taxon>Bacillota</taxon>
        <taxon>Clostridia</taxon>
        <taxon>Eubacteriales</taxon>
        <taxon>Clostridiaceae</taxon>
        <taxon>Clostridium</taxon>
    </lineage>
</organism>
<dbReference type="Proteomes" id="UP001501047">
    <property type="component" value="Unassembled WGS sequence"/>
</dbReference>
<sequence length="88" mass="10127">MSKSINLTIFIDTPLDIAMARRILRDFKEFSFENIRKDLDVYLSRGRLGYLEALNSIKLNSDFIIEGSLSVEAIVKQVYEVIISKNNL</sequence>